<keyword evidence="13 14" id="KW-0472">Membrane</keyword>
<evidence type="ECO:0000256" key="3">
    <source>
        <dbReference type="ARBA" id="ARBA00012438"/>
    </source>
</evidence>
<keyword evidence="8" id="KW-0547">Nucleotide-binding</keyword>
<keyword evidence="10 17" id="KW-0067">ATP-binding</keyword>
<dbReference type="GO" id="GO:0005524">
    <property type="term" value="F:ATP binding"/>
    <property type="evidence" value="ECO:0007669"/>
    <property type="project" value="UniProtKB-KW"/>
</dbReference>
<dbReference type="CDD" id="cd00075">
    <property type="entry name" value="HATPase"/>
    <property type="match status" value="1"/>
</dbReference>
<dbReference type="InterPro" id="IPR036890">
    <property type="entry name" value="HATPase_C_sf"/>
</dbReference>
<dbReference type="PRINTS" id="PR00344">
    <property type="entry name" value="BCTRLSENSOR"/>
</dbReference>
<dbReference type="InterPro" id="IPR003660">
    <property type="entry name" value="HAMP_dom"/>
</dbReference>
<evidence type="ECO:0000256" key="7">
    <source>
        <dbReference type="ARBA" id="ARBA00022692"/>
    </source>
</evidence>
<organism evidence="17 18">
    <name type="scientific">Paenibacillus solisilvae</name>
    <dbReference type="NCBI Taxonomy" id="2486751"/>
    <lineage>
        <taxon>Bacteria</taxon>
        <taxon>Bacillati</taxon>
        <taxon>Bacillota</taxon>
        <taxon>Bacilli</taxon>
        <taxon>Bacillales</taxon>
        <taxon>Paenibacillaceae</taxon>
        <taxon>Paenibacillus</taxon>
    </lineage>
</organism>
<dbReference type="Gene3D" id="1.10.287.130">
    <property type="match status" value="1"/>
</dbReference>
<feature type="transmembrane region" description="Helical" evidence="14">
    <location>
        <begin position="16"/>
        <end position="36"/>
    </location>
</feature>
<dbReference type="SUPFAM" id="SSF158472">
    <property type="entry name" value="HAMP domain-like"/>
    <property type="match status" value="1"/>
</dbReference>
<evidence type="ECO:0000256" key="13">
    <source>
        <dbReference type="ARBA" id="ARBA00023136"/>
    </source>
</evidence>
<proteinExistence type="predicted"/>
<evidence type="ECO:0000313" key="17">
    <source>
        <dbReference type="EMBL" id="MFC5652780.1"/>
    </source>
</evidence>
<dbReference type="CDD" id="cd00082">
    <property type="entry name" value="HisKA"/>
    <property type="match status" value="1"/>
</dbReference>
<dbReference type="InterPro" id="IPR003594">
    <property type="entry name" value="HATPase_dom"/>
</dbReference>
<dbReference type="Gene3D" id="3.30.565.10">
    <property type="entry name" value="Histidine kinase-like ATPase, C-terminal domain"/>
    <property type="match status" value="1"/>
</dbReference>
<dbReference type="CDD" id="cd06225">
    <property type="entry name" value="HAMP"/>
    <property type="match status" value="1"/>
</dbReference>
<comment type="catalytic activity">
    <reaction evidence="1">
        <text>ATP + protein L-histidine = ADP + protein N-phospho-L-histidine.</text>
        <dbReference type="EC" id="2.7.13.3"/>
    </reaction>
</comment>
<feature type="transmembrane region" description="Helical" evidence="14">
    <location>
        <begin position="180"/>
        <end position="197"/>
    </location>
</feature>
<dbReference type="PANTHER" id="PTHR45436:SF5">
    <property type="entry name" value="SENSOR HISTIDINE KINASE TRCS"/>
    <property type="match status" value="1"/>
</dbReference>
<dbReference type="SMART" id="SM00304">
    <property type="entry name" value="HAMP"/>
    <property type="match status" value="1"/>
</dbReference>
<keyword evidence="6" id="KW-0808">Transferase</keyword>
<dbReference type="PROSITE" id="PS50885">
    <property type="entry name" value="HAMP"/>
    <property type="match status" value="1"/>
</dbReference>
<evidence type="ECO:0000256" key="2">
    <source>
        <dbReference type="ARBA" id="ARBA00004651"/>
    </source>
</evidence>
<dbReference type="SMART" id="SM00387">
    <property type="entry name" value="HATPase_c"/>
    <property type="match status" value="1"/>
</dbReference>
<reference evidence="18" key="1">
    <citation type="journal article" date="2019" name="Int. J. Syst. Evol. Microbiol.">
        <title>The Global Catalogue of Microorganisms (GCM) 10K type strain sequencing project: providing services to taxonomists for standard genome sequencing and annotation.</title>
        <authorList>
            <consortium name="The Broad Institute Genomics Platform"/>
            <consortium name="The Broad Institute Genome Sequencing Center for Infectious Disease"/>
            <person name="Wu L."/>
            <person name="Ma J."/>
        </authorList>
    </citation>
    <scope>NUCLEOTIDE SEQUENCE [LARGE SCALE GENOMIC DNA]</scope>
    <source>
        <strain evidence="18">CGMCC 1.3240</strain>
    </source>
</reference>
<evidence type="ECO:0000256" key="14">
    <source>
        <dbReference type="SAM" id="Phobius"/>
    </source>
</evidence>
<evidence type="ECO:0000256" key="6">
    <source>
        <dbReference type="ARBA" id="ARBA00022679"/>
    </source>
</evidence>
<dbReference type="PANTHER" id="PTHR45436">
    <property type="entry name" value="SENSOR HISTIDINE KINASE YKOH"/>
    <property type="match status" value="1"/>
</dbReference>
<feature type="domain" description="Histidine kinase" evidence="15">
    <location>
        <begin position="258"/>
        <end position="475"/>
    </location>
</feature>
<evidence type="ECO:0000259" key="15">
    <source>
        <dbReference type="PROSITE" id="PS50109"/>
    </source>
</evidence>
<evidence type="ECO:0000256" key="9">
    <source>
        <dbReference type="ARBA" id="ARBA00022777"/>
    </source>
</evidence>
<keyword evidence="7 14" id="KW-0812">Transmembrane</keyword>
<dbReference type="InterPro" id="IPR003661">
    <property type="entry name" value="HisK_dim/P_dom"/>
</dbReference>
<dbReference type="PROSITE" id="PS50109">
    <property type="entry name" value="HIS_KIN"/>
    <property type="match status" value="1"/>
</dbReference>
<dbReference type="Gene3D" id="6.10.340.10">
    <property type="match status" value="1"/>
</dbReference>
<keyword evidence="12" id="KW-0902">Two-component regulatory system</keyword>
<feature type="domain" description="HAMP" evidence="16">
    <location>
        <begin position="198"/>
        <end position="250"/>
    </location>
</feature>
<comment type="subcellular location">
    <subcellularLocation>
        <location evidence="2">Cell membrane</location>
        <topology evidence="2">Multi-pass membrane protein</topology>
    </subcellularLocation>
</comment>
<keyword evidence="9" id="KW-0418">Kinase</keyword>
<dbReference type="Pfam" id="PF02518">
    <property type="entry name" value="HATPase_c"/>
    <property type="match status" value="1"/>
</dbReference>
<evidence type="ECO:0000256" key="4">
    <source>
        <dbReference type="ARBA" id="ARBA00022475"/>
    </source>
</evidence>
<evidence type="ECO:0000256" key="11">
    <source>
        <dbReference type="ARBA" id="ARBA00022989"/>
    </source>
</evidence>
<evidence type="ECO:0000256" key="10">
    <source>
        <dbReference type="ARBA" id="ARBA00022840"/>
    </source>
</evidence>
<keyword evidence="11 14" id="KW-1133">Transmembrane helix</keyword>
<keyword evidence="5" id="KW-0597">Phosphoprotein</keyword>
<evidence type="ECO:0000259" key="16">
    <source>
        <dbReference type="PROSITE" id="PS50885"/>
    </source>
</evidence>
<name>A0ABW0W8W1_9BACL</name>
<evidence type="ECO:0000256" key="8">
    <source>
        <dbReference type="ARBA" id="ARBA00022741"/>
    </source>
</evidence>
<dbReference type="EC" id="2.7.13.3" evidence="3"/>
<dbReference type="RefSeq" id="WP_379191433.1">
    <property type="nucleotide sequence ID" value="NZ_JBHSOW010000106.1"/>
</dbReference>
<gene>
    <name evidence="17" type="ORF">ACFPYJ_27480</name>
</gene>
<sequence length="475" mass="52747">MRGNKPAFRLSLKWRFTIGLAALLLLTVAALSWLVLREIKQDQMQKVESDLKQRSDLASLRVRQTYLSGSALDNIPGFLRRRGTELAADLSALLSGAHVILYDAKGNEIGNSMPLSESPDVKDIMVYATQGKIVYEQSGDSLIYLAPMIWSVGQVGIVQLQLSLKADHAFYSSIAKSLRNIGLGSLAVSFLLGFLYLQRVTASLRKLREAADQIRDGRFLTQSPVRRHDEIGELSEGITYMSREIEQSLARQKQFIGNVSHEFKTPLTSIIAYSDLLDMYRDDPLLLDEARANIRQESGRLLEMVEKVLHLSEMEQYEFNLNAEKLDAAETLVEVCGRLKGKAQQFQLNIETDLHAAVIKADRESLIHIFLNLLDNAIKYNVPGGSIQVSCHTEADSAVIVFRDTGIGIPAEARAKLFEPFYTVSKDRARLTGGTGLGLSLVKRLVELQHGKVAFSPHSGGQQGSQFTVSFPLIK</sequence>
<dbReference type="EMBL" id="JBHSOW010000106">
    <property type="protein sequence ID" value="MFC5652780.1"/>
    <property type="molecule type" value="Genomic_DNA"/>
</dbReference>
<evidence type="ECO:0000256" key="5">
    <source>
        <dbReference type="ARBA" id="ARBA00022553"/>
    </source>
</evidence>
<comment type="caution">
    <text evidence="17">The sequence shown here is derived from an EMBL/GenBank/DDBJ whole genome shotgun (WGS) entry which is preliminary data.</text>
</comment>
<protein>
    <recommendedName>
        <fullName evidence="3">histidine kinase</fullName>
        <ecNumber evidence="3">2.7.13.3</ecNumber>
    </recommendedName>
</protein>
<dbReference type="Pfam" id="PF00672">
    <property type="entry name" value="HAMP"/>
    <property type="match status" value="1"/>
</dbReference>
<accession>A0ABW0W8W1</accession>
<evidence type="ECO:0000256" key="12">
    <source>
        <dbReference type="ARBA" id="ARBA00023012"/>
    </source>
</evidence>
<dbReference type="Pfam" id="PF00512">
    <property type="entry name" value="HisKA"/>
    <property type="match status" value="1"/>
</dbReference>
<evidence type="ECO:0000256" key="1">
    <source>
        <dbReference type="ARBA" id="ARBA00000085"/>
    </source>
</evidence>
<dbReference type="InterPro" id="IPR036097">
    <property type="entry name" value="HisK_dim/P_sf"/>
</dbReference>
<dbReference type="SMART" id="SM00388">
    <property type="entry name" value="HisKA"/>
    <property type="match status" value="1"/>
</dbReference>
<dbReference type="InterPro" id="IPR005467">
    <property type="entry name" value="His_kinase_dom"/>
</dbReference>
<dbReference type="SUPFAM" id="SSF47384">
    <property type="entry name" value="Homodimeric domain of signal transducing histidine kinase"/>
    <property type="match status" value="1"/>
</dbReference>
<dbReference type="SUPFAM" id="SSF55874">
    <property type="entry name" value="ATPase domain of HSP90 chaperone/DNA topoisomerase II/histidine kinase"/>
    <property type="match status" value="1"/>
</dbReference>
<dbReference type="InterPro" id="IPR004358">
    <property type="entry name" value="Sig_transdc_His_kin-like_C"/>
</dbReference>
<keyword evidence="4" id="KW-1003">Cell membrane</keyword>
<keyword evidence="18" id="KW-1185">Reference proteome</keyword>
<dbReference type="InterPro" id="IPR050428">
    <property type="entry name" value="TCS_sensor_his_kinase"/>
</dbReference>
<feature type="transmembrane region" description="Helical" evidence="14">
    <location>
        <begin position="142"/>
        <end position="160"/>
    </location>
</feature>
<evidence type="ECO:0000313" key="18">
    <source>
        <dbReference type="Proteomes" id="UP001596047"/>
    </source>
</evidence>
<dbReference type="Proteomes" id="UP001596047">
    <property type="component" value="Unassembled WGS sequence"/>
</dbReference>